<dbReference type="AlphaFoldDB" id="A0A383RJA1"/>
<dbReference type="InterPro" id="IPR017500">
    <property type="entry name" value="Phage_infect_YhgE_N"/>
</dbReference>
<dbReference type="GO" id="GO:0016020">
    <property type="term" value="C:membrane"/>
    <property type="evidence" value="ECO:0007669"/>
    <property type="project" value="UniProtKB-SubCell"/>
</dbReference>
<comment type="subcellular location">
    <subcellularLocation>
        <location evidence="1">Membrane</location>
        <topology evidence="1">Multi-pass membrane protein</topology>
    </subcellularLocation>
</comment>
<protein>
    <submittedName>
        <fullName evidence="7">YhgE/Pip</fullName>
    </submittedName>
</protein>
<dbReference type="GO" id="GO:0140359">
    <property type="term" value="F:ABC-type transporter activity"/>
    <property type="evidence" value="ECO:0007669"/>
    <property type="project" value="InterPro"/>
</dbReference>
<evidence type="ECO:0000256" key="4">
    <source>
        <dbReference type="ARBA" id="ARBA00023136"/>
    </source>
</evidence>
<accession>A0A383RJA1</accession>
<evidence type="ECO:0000256" key="2">
    <source>
        <dbReference type="ARBA" id="ARBA00022692"/>
    </source>
</evidence>
<feature type="domain" description="ABC-2 type transporter transmembrane" evidence="6">
    <location>
        <begin position="459"/>
        <end position="693"/>
    </location>
</feature>
<feature type="transmembrane region" description="Helical" evidence="5">
    <location>
        <begin position="20"/>
        <end position="38"/>
    </location>
</feature>
<dbReference type="NCBIfam" id="TIGR03061">
    <property type="entry name" value="pip_yhgE_Nterm"/>
    <property type="match status" value="1"/>
</dbReference>
<evidence type="ECO:0000313" key="7">
    <source>
        <dbReference type="EMBL" id="SYX86933.1"/>
    </source>
</evidence>
<evidence type="ECO:0000313" key="8">
    <source>
        <dbReference type="Proteomes" id="UP000304148"/>
    </source>
</evidence>
<evidence type="ECO:0000256" key="1">
    <source>
        <dbReference type="ARBA" id="ARBA00004141"/>
    </source>
</evidence>
<dbReference type="Gene3D" id="3.40.1710.10">
    <property type="entry name" value="abc type-2 transporter like domain"/>
    <property type="match status" value="1"/>
</dbReference>
<dbReference type="Proteomes" id="UP000304148">
    <property type="component" value="Chromosome"/>
</dbReference>
<proteinExistence type="predicted"/>
<keyword evidence="3 5" id="KW-1133">Transmembrane helix</keyword>
<dbReference type="InterPro" id="IPR017501">
    <property type="entry name" value="Phage_infect_YhgE_C"/>
</dbReference>
<reference evidence="8" key="1">
    <citation type="submission" date="2018-08" db="EMBL/GenBank/DDBJ databases">
        <authorList>
            <person name="Chevrot R."/>
        </authorList>
    </citation>
    <scope>NUCLEOTIDE SEQUENCE [LARGE SCALE GENOMIC DNA]</scope>
</reference>
<feature type="domain" description="ABC-2 type transporter transmembrane" evidence="6">
    <location>
        <begin position="28"/>
        <end position="161"/>
    </location>
</feature>
<feature type="transmembrane region" description="Helical" evidence="5">
    <location>
        <begin position="517"/>
        <end position="538"/>
    </location>
</feature>
<evidence type="ECO:0000259" key="6">
    <source>
        <dbReference type="Pfam" id="PF12698"/>
    </source>
</evidence>
<feature type="transmembrane region" description="Helical" evidence="5">
    <location>
        <begin position="619"/>
        <end position="640"/>
    </location>
</feature>
<organism evidence="7 8">
    <name type="scientific">Paenibacillus alvei</name>
    <name type="common">Bacillus alvei</name>
    <dbReference type="NCBI Taxonomy" id="44250"/>
    <lineage>
        <taxon>Bacteria</taxon>
        <taxon>Bacillati</taxon>
        <taxon>Bacillota</taxon>
        <taxon>Bacilli</taxon>
        <taxon>Bacillales</taxon>
        <taxon>Paenibacillaceae</taxon>
        <taxon>Paenibacillus</taxon>
    </lineage>
</organism>
<feature type="transmembrane region" description="Helical" evidence="5">
    <location>
        <begin position="559"/>
        <end position="582"/>
    </location>
</feature>
<keyword evidence="2 5" id="KW-0812">Transmembrane</keyword>
<dbReference type="PANTHER" id="PTHR43077:SF10">
    <property type="entry name" value="TRANSPORT PERMEASE PROTEIN"/>
    <property type="match status" value="1"/>
</dbReference>
<dbReference type="InterPro" id="IPR013525">
    <property type="entry name" value="ABC2_TM"/>
</dbReference>
<dbReference type="NCBIfam" id="TIGR03062">
    <property type="entry name" value="pip_yhgE_Cterm"/>
    <property type="match status" value="1"/>
</dbReference>
<feature type="transmembrane region" description="Helical" evidence="5">
    <location>
        <begin position="677"/>
        <end position="694"/>
    </location>
</feature>
<dbReference type="PANTHER" id="PTHR43077">
    <property type="entry name" value="TRANSPORT PERMEASE YVFS-RELATED"/>
    <property type="match status" value="1"/>
</dbReference>
<gene>
    <name evidence="7" type="ORF">PBLR_15359</name>
</gene>
<name>A0A383RJA1_PAEAL</name>
<sequence>MKSIINLYVTDLKRITSNWAAAIVITGLIVLPSLYAWFNILASWDPYSNTKGISIAVANNDTGDTLLDKPINIGKQIIESLKTNEAIGWTFMDEKEALRRAERGQVYATIIIPADFSARIGTVLTDNPQKAEIVYYVNEKINAISPKITGKGASGVIQQVSSNFVREANRTIFKIFNEVGIELKNELPTIEKVKNLVFKLEKGFPELIHVVDVALRDTAKANDIVASAQRNLPLVSQVAEEGARFSRSVGDLLNYSEQGIDTISPFIKQDLNSIHQTALAIQDLTSILQDAGSDPSIVKEALSRAEGRLNTAVTLVNGLNDWFNRLNGLVPGDRFGSTIGRLQSIRDKLERQLAIVRQVSGAVERGEQVSADLINQLSRISKETADAASSILNRYDDEIKPNIVQGIQTAKRTVGNAQTVLQDALKHMPDVKAILNDAAKLITVGSEEIKKIQQSLPEAQSKLTNIANRIRELEARGDINEIIDLLRNNFEKESEFFAEPVVLKEHKLFPIPNYGSAMSPFFTTLSLWVGALLLVSLLTVEVHEEGAAYKDYQVYFGRYLTFVTIALLQSLLVTLGDCYLLKAYVLNPFWFVIFGMLLSGVFMLIVYTLVSVFGNVGKALAIVLLVLQLAGSGGTFPIQVTPPFFQAIHPYLPFTYGISMMREAVGGILWDVVQRDLLMMCVYIAIMLVIGLLLKTPLNRSSAKFVRKAKESKLIH</sequence>
<evidence type="ECO:0000256" key="3">
    <source>
        <dbReference type="ARBA" id="ARBA00022989"/>
    </source>
</evidence>
<evidence type="ECO:0000256" key="5">
    <source>
        <dbReference type="SAM" id="Phobius"/>
    </source>
</evidence>
<keyword evidence="4 5" id="KW-0472">Membrane</keyword>
<feature type="transmembrane region" description="Helical" evidence="5">
    <location>
        <begin position="588"/>
        <end position="607"/>
    </location>
</feature>
<dbReference type="Pfam" id="PF12698">
    <property type="entry name" value="ABC2_membrane_3"/>
    <property type="match status" value="2"/>
</dbReference>
<dbReference type="InterPro" id="IPR051328">
    <property type="entry name" value="T7SS_ABC-Transporter"/>
</dbReference>
<dbReference type="EMBL" id="LS992241">
    <property type="protein sequence ID" value="SYX86933.1"/>
    <property type="molecule type" value="Genomic_DNA"/>
</dbReference>
<dbReference type="RefSeq" id="WP_138188714.1">
    <property type="nucleotide sequence ID" value="NZ_LS992241.1"/>
</dbReference>